<dbReference type="InterPro" id="IPR033379">
    <property type="entry name" value="Acid_Pase_AS"/>
</dbReference>
<evidence type="ECO:0000256" key="1">
    <source>
        <dbReference type="ARBA" id="ARBA00000032"/>
    </source>
</evidence>
<dbReference type="KEGG" id="clec:106670403"/>
<keyword evidence="8" id="KW-1133">Transmembrane helix</keyword>
<dbReference type="GeneID" id="106670403"/>
<evidence type="ECO:0000256" key="4">
    <source>
        <dbReference type="ARBA" id="ARBA00022729"/>
    </source>
</evidence>
<dbReference type="Gene3D" id="3.40.50.1240">
    <property type="entry name" value="Phosphoglycerate mutase-like"/>
    <property type="match status" value="1"/>
</dbReference>
<evidence type="ECO:0000256" key="9">
    <source>
        <dbReference type="SAM" id="SignalP"/>
    </source>
</evidence>
<keyword evidence="8" id="KW-0812">Transmembrane</keyword>
<dbReference type="CDD" id="cd07061">
    <property type="entry name" value="HP_HAP_like"/>
    <property type="match status" value="1"/>
</dbReference>
<evidence type="ECO:0000256" key="7">
    <source>
        <dbReference type="ARBA" id="ARBA00023180"/>
    </source>
</evidence>
<keyword evidence="4 9" id="KW-0732">Signal</keyword>
<evidence type="ECO:0000313" key="10">
    <source>
        <dbReference type="EnsemblMetazoa" id="XP_014256189.1"/>
    </source>
</evidence>
<keyword evidence="5" id="KW-0378">Hydrolase</keyword>
<keyword evidence="7" id="KW-0325">Glycoprotein</keyword>
<dbReference type="PANTHER" id="PTHR11567">
    <property type="entry name" value="ACID PHOSPHATASE-RELATED"/>
    <property type="match status" value="1"/>
</dbReference>
<keyword evidence="8" id="KW-0472">Membrane</keyword>
<evidence type="ECO:0000256" key="3">
    <source>
        <dbReference type="ARBA" id="ARBA00012646"/>
    </source>
</evidence>
<dbReference type="InterPro" id="IPR000560">
    <property type="entry name" value="His_Pase_clade-2"/>
</dbReference>
<dbReference type="Pfam" id="PF00328">
    <property type="entry name" value="His_Phos_2"/>
    <property type="match status" value="1"/>
</dbReference>
<accession>A0A8I6S190</accession>
<dbReference type="InterPro" id="IPR029033">
    <property type="entry name" value="His_PPase_superfam"/>
</dbReference>
<sequence length="424" mass="48958">MKCLLAVIYLCLISPSYGLSEKILNDKYGKVVYVNILFRHGDRTPTETYPKDPYRNISFWPVDWGQLTNLGKLHHYQLGQWFRRRYNHLFPEDKFDHKTIFVRSTDVDRTLMSAAANAAGMYPLGPDDHWYNINWQPIPIHSTPESLDKILAMKAPCKKYDFIFEKFKHSKSMKEINSKYKPIFDYVARNTGSKIKDPYDIENIYSTLHIESLANFTLPEWTKKVFPDMLKEITGIAFAVPTYITKLKRLKGGPLMKEMLNNMHDKLNVKDPLARNISVYSGHDITLAYLLNTLGVFNFLPPPFTSSVMVELRKTANQSLVTIFYKNLTGDVEPYLLTVPGCDEACPLDKLTQLMQPLIPVDWDTECHEHTAFDLSLDQPYNGLAIFAIVTTTMIVFLLLAITSIYWHNQNPSHVYKKLRVETL</sequence>
<organism evidence="10 11">
    <name type="scientific">Cimex lectularius</name>
    <name type="common">Bed bug</name>
    <name type="synonym">Acanthia lectularia</name>
    <dbReference type="NCBI Taxonomy" id="79782"/>
    <lineage>
        <taxon>Eukaryota</taxon>
        <taxon>Metazoa</taxon>
        <taxon>Ecdysozoa</taxon>
        <taxon>Arthropoda</taxon>
        <taxon>Hexapoda</taxon>
        <taxon>Insecta</taxon>
        <taxon>Pterygota</taxon>
        <taxon>Neoptera</taxon>
        <taxon>Paraneoptera</taxon>
        <taxon>Hemiptera</taxon>
        <taxon>Heteroptera</taxon>
        <taxon>Panheteroptera</taxon>
        <taxon>Cimicomorpha</taxon>
        <taxon>Cimicidae</taxon>
        <taxon>Cimex</taxon>
    </lineage>
</organism>
<evidence type="ECO:0000256" key="2">
    <source>
        <dbReference type="ARBA" id="ARBA00005375"/>
    </source>
</evidence>
<dbReference type="AlphaFoldDB" id="A0A8I6S190"/>
<feature type="signal peptide" evidence="9">
    <location>
        <begin position="1"/>
        <end position="18"/>
    </location>
</feature>
<reference evidence="10" key="1">
    <citation type="submission" date="2022-01" db="UniProtKB">
        <authorList>
            <consortium name="EnsemblMetazoa"/>
        </authorList>
    </citation>
    <scope>IDENTIFICATION</scope>
</reference>
<evidence type="ECO:0000256" key="5">
    <source>
        <dbReference type="ARBA" id="ARBA00022801"/>
    </source>
</evidence>
<dbReference type="GO" id="GO:0003993">
    <property type="term" value="F:acid phosphatase activity"/>
    <property type="evidence" value="ECO:0007669"/>
    <property type="project" value="UniProtKB-EC"/>
</dbReference>
<comment type="catalytic activity">
    <reaction evidence="1">
        <text>a phosphate monoester + H2O = an alcohol + phosphate</text>
        <dbReference type="Rhea" id="RHEA:15017"/>
        <dbReference type="ChEBI" id="CHEBI:15377"/>
        <dbReference type="ChEBI" id="CHEBI:30879"/>
        <dbReference type="ChEBI" id="CHEBI:43474"/>
        <dbReference type="ChEBI" id="CHEBI:67140"/>
        <dbReference type="EC" id="3.1.3.2"/>
    </reaction>
</comment>
<keyword evidence="6" id="KW-1015">Disulfide bond</keyword>
<feature type="transmembrane region" description="Helical" evidence="8">
    <location>
        <begin position="384"/>
        <end position="407"/>
    </location>
</feature>
<keyword evidence="11" id="KW-1185">Reference proteome</keyword>
<protein>
    <recommendedName>
        <fullName evidence="3">acid phosphatase</fullName>
        <ecNumber evidence="3">3.1.3.2</ecNumber>
    </recommendedName>
</protein>
<feature type="chain" id="PRO_5035251549" description="acid phosphatase" evidence="9">
    <location>
        <begin position="19"/>
        <end position="424"/>
    </location>
</feature>
<evidence type="ECO:0000313" key="11">
    <source>
        <dbReference type="Proteomes" id="UP000494040"/>
    </source>
</evidence>
<evidence type="ECO:0000256" key="6">
    <source>
        <dbReference type="ARBA" id="ARBA00023157"/>
    </source>
</evidence>
<proteinExistence type="inferred from homology"/>
<dbReference type="InterPro" id="IPR050645">
    <property type="entry name" value="Histidine_acid_phosphatase"/>
</dbReference>
<dbReference type="OrthoDB" id="10257284at2759"/>
<dbReference type="EC" id="3.1.3.2" evidence="3"/>
<dbReference type="PROSITE" id="PS00616">
    <property type="entry name" value="HIS_ACID_PHOSPHAT_1"/>
    <property type="match status" value="1"/>
</dbReference>
<dbReference type="RefSeq" id="XP_014256189.1">
    <property type="nucleotide sequence ID" value="XM_014400703.2"/>
</dbReference>
<dbReference type="PANTHER" id="PTHR11567:SF211">
    <property type="entry name" value="PROSTATIC ACID PHOSPHATASE"/>
    <property type="match status" value="1"/>
</dbReference>
<dbReference type="EnsemblMetazoa" id="XM_014400703.2">
    <property type="protein sequence ID" value="XP_014256189.1"/>
    <property type="gene ID" value="LOC106670403"/>
</dbReference>
<evidence type="ECO:0000256" key="8">
    <source>
        <dbReference type="SAM" id="Phobius"/>
    </source>
</evidence>
<dbReference type="SUPFAM" id="SSF53254">
    <property type="entry name" value="Phosphoglycerate mutase-like"/>
    <property type="match status" value="1"/>
</dbReference>
<name>A0A8I6S190_CIMLE</name>
<dbReference type="Proteomes" id="UP000494040">
    <property type="component" value="Unassembled WGS sequence"/>
</dbReference>
<dbReference type="OMA" id="VPCHGSR"/>
<comment type="similarity">
    <text evidence="2">Belongs to the histidine acid phosphatase family.</text>
</comment>